<protein>
    <recommendedName>
        <fullName evidence="3">Nucleoside triphosphate pyrophosphatase</fullName>
        <ecNumber evidence="3">3.6.1.9</ecNumber>
    </recommendedName>
    <alternativeName>
        <fullName evidence="3">Nucleotide pyrophosphatase</fullName>
        <shortName evidence="3">Nucleotide PPase</shortName>
    </alternativeName>
</protein>
<dbReference type="Proteomes" id="UP000178975">
    <property type="component" value="Unassembled WGS sequence"/>
</dbReference>
<proteinExistence type="inferred from homology"/>
<dbReference type="GO" id="GO:0009117">
    <property type="term" value="P:nucleotide metabolic process"/>
    <property type="evidence" value="ECO:0007669"/>
    <property type="project" value="UniProtKB-KW"/>
</dbReference>
<reference evidence="4 5" key="1">
    <citation type="journal article" date="2016" name="Nat. Commun.">
        <title>Thousands of microbial genomes shed light on interconnected biogeochemical processes in an aquifer system.</title>
        <authorList>
            <person name="Anantharaman K."/>
            <person name="Brown C.T."/>
            <person name="Hug L.A."/>
            <person name="Sharon I."/>
            <person name="Castelle C.J."/>
            <person name="Probst A.J."/>
            <person name="Thomas B.C."/>
            <person name="Singh A."/>
            <person name="Wilkins M.J."/>
            <person name="Karaoz U."/>
            <person name="Brodie E.L."/>
            <person name="Williams K.H."/>
            <person name="Hubbard S.S."/>
            <person name="Banfield J.F."/>
        </authorList>
    </citation>
    <scope>NUCLEOTIDE SEQUENCE [LARGE SCALE GENOMIC DNA]</scope>
</reference>
<keyword evidence="3" id="KW-0546">Nucleotide metabolism</keyword>
<keyword evidence="3" id="KW-0963">Cytoplasm</keyword>
<dbReference type="PIRSF" id="PIRSF006305">
    <property type="entry name" value="Maf"/>
    <property type="match status" value="1"/>
</dbReference>
<dbReference type="EC" id="3.6.1.9" evidence="3"/>
<comment type="catalytic activity">
    <reaction evidence="3">
        <text>a 2'-deoxyribonucleoside 5'-triphosphate + H2O = a 2'-deoxyribonucleoside 5'-phosphate + diphosphate + H(+)</text>
        <dbReference type="Rhea" id="RHEA:44644"/>
        <dbReference type="ChEBI" id="CHEBI:15377"/>
        <dbReference type="ChEBI" id="CHEBI:15378"/>
        <dbReference type="ChEBI" id="CHEBI:33019"/>
        <dbReference type="ChEBI" id="CHEBI:61560"/>
        <dbReference type="ChEBI" id="CHEBI:65317"/>
        <dbReference type="EC" id="3.6.1.9"/>
    </reaction>
</comment>
<dbReference type="HAMAP" id="MF_00528">
    <property type="entry name" value="Maf"/>
    <property type="match status" value="1"/>
</dbReference>
<evidence type="ECO:0000313" key="4">
    <source>
        <dbReference type="EMBL" id="OGJ09265.1"/>
    </source>
</evidence>
<dbReference type="InterPro" id="IPR029001">
    <property type="entry name" value="ITPase-like_fam"/>
</dbReference>
<comment type="cofactor">
    <cofactor evidence="1 3">
        <name>a divalent metal cation</name>
        <dbReference type="ChEBI" id="CHEBI:60240"/>
    </cofactor>
</comment>
<comment type="caution">
    <text evidence="4">The sequence shown here is derived from an EMBL/GenBank/DDBJ whole genome shotgun (WGS) entry which is preliminary data.</text>
</comment>
<feature type="active site" description="Proton acceptor" evidence="3">
    <location>
        <position position="69"/>
    </location>
</feature>
<dbReference type="PANTHER" id="PTHR43213:SF5">
    <property type="entry name" value="BIFUNCTIONAL DTTP_UTP PYROPHOSPHATASE_METHYLTRANSFERASE PROTEIN-RELATED"/>
    <property type="match status" value="1"/>
</dbReference>
<evidence type="ECO:0000313" key="5">
    <source>
        <dbReference type="Proteomes" id="UP000178975"/>
    </source>
</evidence>
<dbReference type="Gene3D" id="3.90.950.10">
    <property type="match status" value="1"/>
</dbReference>
<evidence type="ECO:0000256" key="1">
    <source>
        <dbReference type="ARBA" id="ARBA00001968"/>
    </source>
</evidence>
<gene>
    <name evidence="4" type="ORF">A2456_00915</name>
</gene>
<dbReference type="CDD" id="cd00555">
    <property type="entry name" value="Maf"/>
    <property type="match status" value="1"/>
</dbReference>
<dbReference type="InterPro" id="IPR003697">
    <property type="entry name" value="Maf-like"/>
</dbReference>
<sequence>MRKIILASTSPRRKELLEKAGLIFDVIPSNYEEDMTLDLIPEELAKFLSKGKAIDVAKNFNDAIIISADTFVSLDDKIIGKPHTEEKAKITLKTLSGKTHSVFTGFTIIDTKKDKIVSKVVETKVSFKELSNEMIDDYIKKGNPLKYAGSYTLNDIADKFIEKIVGDPLNIIGFPVDTIMETLKEFGIKKL</sequence>
<dbReference type="PANTHER" id="PTHR43213">
    <property type="entry name" value="BIFUNCTIONAL DTTP/UTP PYROPHOSPHATASE/METHYLTRANSFERASE PROTEIN-RELATED"/>
    <property type="match status" value="1"/>
</dbReference>
<evidence type="ECO:0000256" key="3">
    <source>
        <dbReference type="HAMAP-Rule" id="MF_00528"/>
    </source>
</evidence>
<name>A0A1F6YSC8_9BACT</name>
<dbReference type="GO" id="GO:0005737">
    <property type="term" value="C:cytoplasm"/>
    <property type="evidence" value="ECO:0007669"/>
    <property type="project" value="UniProtKB-SubCell"/>
</dbReference>
<dbReference type="NCBIfam" id="TIGR00172">
    <property type="entry name" value="maf"/>
    <property type="match status" value="1"/>
</dbReference>
<comment type="similarity">
    <text evidence="3">Belongs to the Maf family.</text>
</comment>
<comment type="catalytic activity">
    <reaction evidence="3">
        <text>a ribonucleoside 5'-triphosphate + H2O = a ribonucleoside 5'-phosphate + diphosphate + H(+)</text>
        <dbReference type="Rhea" id="RHEA:23996"/>
        <dbReference type="ChEBI" id="CHEBI:15377"/>
        <dbReference type="ChEBI" id="CHEBI:15378"/>
        <dbReference type="ChEBI" id="CHEBI:33019"/>
        <dbReference type="ChEBI" id="CHEBI:58043"/>
        <dbReference type="ChEBI" id="CHEBI:61557"/>
        <dbReference type="EC" id="3.6.1.9"/>
    </reaction>
</comment>
<dbReference type="GO" id="GO:0047429">
    <property type="term" value="F:nucleoside triphosphate diphosphatase activity"/>
    <property type="evidence" value="ECO:0007669"/>
    <property type="project" value="UniProtKB-EC"/>
</dbReference>
<comment type="function">
    <text evidence="3">Nucleoside triphosphate pyrophosphatase. May have a dual role in cell division arrest and in preventing the incorporation of modified nucleotides into cellular nucleic acids.</text>
</comment>
<dbReference type="SUPFAM" id="SSF52972">
    <property type="entry name" value="ITPase-like"/>
    <property type="match status" value="1"/>
</dbReference>
<comment type="caution">
    <text evidence="3">Lacks conserved residue(s) required for the propagation of feature annotation.</text>
</comment>
<dbReference type="AlphaFoldDB" id="A0A1F6YSC8"/>
<organism evidence="4 5">
    <name type="scientific">Candidatus Nomurabacteria bacterium RIFOXYC2_FULL_36_19</name>
    <dbReference type="NCBI Taxonomy" id="1801806"/>
    <lineage>
        <taxon>Bacteria</taxon>
        <taxon>Candidatus Nomuraibacteriota</taxon>
    </lineage>
</organism>
<comment type="subcellular location">
    <subcellularLocation>
        <location evidence="3">Cytoplasm</location>
    </subcellularLocation>
</comment>
<accession>A0A1F6YSC8</accession>
<evidence type="ECO:0000256" key="2">
    <source>
        <dbReference type="ARBA" id="ARBA00022801"/>
    </source>
</evidence>
<dbReference type="EMBL" id="MFWE01000025">
    <property type="protein sequence ID" value="OGJ09265.1"/>
    <property type="molecule type" value="Genomic_DNA"/>
</dbReference>
<dbReference type="Pfam" id="PF02545">
    <property type="entry name" value="Maf"/>
    <property type="match status" value="1"/>
</dbReference>
<keyword evidence="2 3" id="KW-0378">Hydrolase</keyword>